<evidence type="ECO:0000256" key="6">
    <source>
        <dbReference type="ARBA" id="ARBA00023136"/>
    </source>
</evidence>
<evidence type="ECO:0000313" key="10">
    <source>
        <dbReference type="EMBL" id="ACZ12745.1"/>
    </source>
</evidence>
<dbReference type="SUPFAM" id="SSF82861">
    <property type="entry name" value="Mechanosensitive channel protein MscS (YggB), transmembrane region"/>
    <property type="match status" value="1"/>
</dbReference>
<dbReference type="InterPro" id="IPR010920">
    <property type="entry name" value="LSM_dom_sf"/>
</dbReference>
<dbReference type="Pfam" id="PF21082">
    <property type="entry name" value="MS_channel_3rd"/>
    <property type="match status" value="1"/>
</dbReference>
<dbReference type="PANTHER" id="PTHR30221">
    <property type="entry name" value="SMALL-CONDUCTANCE MECHANOSENSITIVE CHANNEL"/>
    <property type="match status" value="1"/>
</dbReference>
<dbReference type="KEGG" id="sdl:Sdel_1730"/>
<organism evidence="10 11">
    <name type="scientific">Sulfurospirillum deleyianum (strain ATCC 51133 / DSM 6946 / 5175)</name>
    <dbReference type="NCBI Taxonomy" id="525898"/>
    <lineage>
        <taxon>Bacteria</taxon>
        <taxon>Pseudomonadati</taxon>
        <taxon>Campylobacterota</taxon>
        <taxon>Epsilonproteobacteria</taxon>
        <taxon>Campylobacterales</taxon>
        <taxon>Sulfurospirillaceae</taxon>
        <taxon>Sulfurospirillum</taxon>
    </lineage>
</organism>
<evidence type="ECO:0000313" key="11">
    <source>
        <dbReference type="Proteomes" id="UP000002222"/>
    </source>
</evidence>
<dbReference type="Proteomes" id="UP000002222">
    <property type="component" value="Chromosome"/>
</dbReference>
<dbReference type="PANTHER" id="PTHR30221:SF1">
    <property type="entry name" value="SMALL-CONDUCTANCE MECHANOSENSITIVE CHANNEL"/>
    <property type="match status" value="1"/>
</dbReference>
<accession>D1B3S5</accession>
<dbReference type="EMBL" id="CP001816">
    <property type="protein sequence ID" value="ACZ12745.1"/>
    <property type="molecule type" value="Genomic_DNA"/>
</dbReference>
<proteinExistence type="inferred from homology"/>
<evidence type="ECO:0000256" key="2">
    <source>
        <dbReference type="ARBA" id="ARBA00008017"/>
    </source>
</evidence>
<name>D1B3S5_SULD5</name>
<dbReference type="Pfam" id="PF00924">
    <property type="entry name" value="MS_channel_2nd"/>
    <property type="match status" value="1"/>
</dbReference>
<dbReference type="Gene3D" id="2.30.30.60">
    <property type="match status" value="1"/>
</dbReference>
<dbReference type="InterPro" id="IPR045275">
    <property type="entry name" value="MscS_archaea/bacteria_type"/>
</dbReference>
<dbReference type="STRING" id="525898.Sdel_1730"/>
<dbReference type="OrthoDB" id="9784565at2"/>
<evidence type="ECO:0000256" key="4">
    <source>
        <dbReference type="ARBA" id="ARBA00022692"/>
    </source>
</evidence>
<dbReference type="InterPro" id="IPR049278">
    <property type="entry name" value="MS_channel_C"/>
</dbReference>
<feature type="transmembrane region" description="Helical" evidence="7">
    <location>
        <begin position="88"/>
        <end position="106"/>
    </location>
</feature>
<dbReference type="InterPro" id="IPR006685">
    <property type="entry name" value="MscS_channel_2nd"/>
</dbReference>
<evidence type="ECO:0000259" key="8">
    <source>
        <dbReference type="Pfam" id="PF00924"/>
    </source>
</evidence>
<sequence length="276" mass="31025">MEKELQSLQRFYAVVIEFLTTYSFQLVGAFIIVLLGWFASKYVYLLLLRLFERHQFDTTLAKFIANVAKILILAAMSVVALGKVGISIAPFVAAIGAVSLTAGLALQGSVSNYAAGILLIISRPFKVGDTLLVSGVYGVVEEIKLSYTMLRNEDEELITIPNKQMIGDILVNSFEYRVVESRLGVSYEKEPHKAIEIIQNVFINHPSVTQEHIPIVGISKFGDSAIELGLRYWVPTRSYFKTQYEINLAIYDALHLNHIAISFIQREVRILEHLEK</sequence>
<dbReference type="GO" id="GO:0005886">
    <property type="term" value="C:plasma membrane"/>
    <property type="evidence" value="ECO:0007669"/>
    <property type="project" value="UniProtKB-SubCell"/>
</dbReference>
<evidence type="ECO:0000256" key="5">
    <source>
        <dbReference type="ARBA" id="ARBA00022989"/>
    </source>
</evidence>
<dbReference type="RefSeq" id="WP_012857495.1">
    <property type="nucleotide sequence ID" value="NC_013512.1"/>
</dbReference>
<keyword evidence="4 7" id="KW-0812">Transmembrane</keyword>
<evidence type="ECO:0000256" key="3">
    <source>
        <dbReference type="ARBA" id="ARBA00022475"/>
    </source>
</evidence>
<dbReference type="InterPro" id="IPR008910">
    <property type="entry name" value="MSC_TM_helix"/>
</dbReference>
<evidence type="ECO:0000259" key="9">
    <source>
        <dbReference type="Pfam" id="PF21082"/>
    </source>
</evidence>
<keyword evidence="3" id="KW-1003">Cell membrane</keyword>
<reference evidence="11" key="1">
    <citation type="submission" date="2009-11" db="EMBL/GenBank/DDBJ databases">
        <title>The complete genome of Sulfurospirillum deleyianum DSM 6946.</title>
        <authorList>
            <consortium name="US DOE Joint Genome Institute (JGI-PGF)"/>
            <person name="Lucas S."/>
            <person name="Copeland A."/>
            <person name="Lapidus A."/>
            <person name="Glavina del Rio T."/>
            <person name="Dalin E."/>
            <person name="Tice H."/>
            <person name="Bruce D."/>
            <person name="Goodwin L."/>
            <person name="Pitluck S."/>
            <person name="Kyrpides N."/>
            <person name="Mavromatis K."/>
            <person name="Ivanova N."/>
            <person name="Ovchinnikova G."/>
            <person name="Munk A.C."/>
            <person name="Lu M."/>
            <person name="Brettin T."/>
            <person name="Detter J.C."/>
            <person name="Han C."/>
            <person name="Tapia R."/>
            <person name="Larimer F."/>
            <person name="Land M."/>
            <person name="Hauser L."/>
            <person name="Markowitz V."/>
            <person name="Cheng J.F."/>
            <person name="Hugenholtz P."/>
            <person name="Woyke T."/>
            <person name="Wu D."/>
            <person name="Aumann P."/>
            <person name="Schneider S."/>
            <person name="Lang E."/>
            <person name="Spring S."/>
            <person name="Klenk H.P."/>
            <person name="Eisen J.A."/>
        </authorList>
    </citation>
    <scope>NUCLEOTIDE SEQUENCE [LARGE SCALE GENOMIC DNA]</scope>
    <source>
        <strain evidence="11">ATCC 51133 / DSM 6946 / 5175</strain>
    </source>
</reference>
<dbReference type="Gene3D" id="1.10.287.1260">
    <property type="match status" value="1"/>
</dbReference>
<dbReference type="Pfam" id="PF05552">
    <property type="entry name" value="MS_channel_1st_1"/>
    <property type="match status" value="1"/>
</dbReference>
<feature type="domain" description="Mechanosensitive ion channel MscS C-terminal" evidence="9">
    <location>
        <begin position="183"/>
        <end position="261"/>
    </location>
</feature>
<dbReference type="GO" id="GO:0008381">
    <property type="term" value="F:mechanosensitive monoatomic ion channel activity"/>
    <property type="evidence" value="ECO:0007669"/>
    <property type="project" value="InterPro"/>
</dbReference>
<protein>
    <submittedName>
        <fullName evidence="10">MscS Mechanosensitive ion channel</fullName>
    </submittedName>
</protein>
<dbReference type="SUPFAM" id="SSF82689">
    <property type="entry name" value="Mechanosensitive channel protein MscS (YggB), C-terminal domain"/>
    <property type="match status" value="1"/>
</dbReference>
<keyword evidence="5 7" id="KW-1133">Transmembrane helix</keyword>
<dbReference type="Gene3D" id="3.30.70.100">
    <property type="match status" value="1"/>
</dbReference>
<gene>
    <name evidence="10" type="ordered locus">Sdel_1730</name>
</gene>
<reference evidence="10 11" key="2">
    <citation type="journal article" date="2010" name="Stand. Genomic Sci.">
        <title>Complete genome sequence of Sulfurospirillum deleyianum type strain (5175).</title>
        <authorList>
            <person name="Sikorski J."/>
            <person name="Lapidus A."/>
            <person name="Copeland A."/>
            <person name="Glavina Del Rio T."/>
            <person name="Nolan M."/>
            <person name="Lucas S."/>
            <person name="Chen F."/>
            <person name="Tice H."/>
            <person name="Cheng J.F."/>
            <person name="Saunders E."/>
            <person name="Bruce D."/>
            <person name="Goodwin L."/>
            <person name="Pitluck S."/>
            <person name="Ovchinnikova G."/>
            <person name="Pati A."/>
            <person name="Ivanova N."/>
            <person name="Mavromatis K."/>
            <person name="Chen A."/>
            <person name="Palaniappan K."/>
            <person name="Chain P."/>
            <person name="Land M."/>
            <person name="Hauser L."/>
            <person name="Chang Y.J."/>
            <person name="Jeffries C.D."/>
            <person name="Brettin T."/>
            <person name="Detter J.C."/>
            <person name="Han C."/>
            <person name="Rohde M."/>
            <person name="Lang E."/>
            <person name="Spring S."/>
            <person name="Goker M."/>
            <person name="Bristow J."/>
            <person name="Eisen J.A."/>
            <person name="Markowitz V."/>
            <person name="Hugenholtz P."/>
            <person name="Kyrpides N.C."/>
            <person name="Klenk H.P."/>
        </authorList>
    </citation>
    <scope>NUCLEOTIDE SEQUENCE [LARGE SCALE GENOMIC DNA]</scope>
    <source>
        <strain evidence="11">ATCC 51133 / DSM 6946 / 5175</strain>
    </source>
</reference>
<dbReference type="InterPro" id="IPR023408">
    <property type="entry name" value="MscS_beta-dom_sf"/>
</dbReference>
<feature type="domain" description="Mechanosensitive ion channel MscS" evidence="8">
    <location>
        <begin position="109"/>
        <end position="172"/>
    </location>
</feature>
<dbReference type="eggNOG" id="COG0668">
    <property type="taxonomic scope" value="Bacteria"/>
</dbReference>
<dbReference type="InterPro" id="IPR011066">
    <property type="entry name" value="MscS_channel_C_sf"/>
</dbReference>
<evidence type="ECO:0000256" key="1">
    <source>
        <dbReference type="ARBA" id="ARBA00004651"/>
    </source>
</evidence>
<keyword evidence="6 7" id="KW-0472">Membrane</keyword>
<dbReference type="SUPFAM" id="SSF50182">
    <property type="entry name" value="Sm-like ribonucleoproteins"/>
    <property type="match status" value="1"/>
</dbReference>
<comment type="similarity">
    <text evidence="2">Belongs to the MscS (TC 1.A.23) family.</text>
</comment>
<dbReference type="AlphaFoldDB" id="D1B3S5"/>
<comment type="subcellular location">
    <subcellularLocation>
        <location evidence="1">Cell membrane</location>
        <topology evidence="1">Multi-pass membrane protein</topology>
    </subcellularLocation>
</comment>
<feature type="transmembrane region" description="Helical" evidence="7">
    <location>
        <begin position="12"/>
        <end position="39"/>
    </location>
</feature>
<keyword evidence="11" id="KW-1185">Reference proteome</keyword>
<dbReference type="InterPro" id="IPR011014">
    <property type="entry name" value="MscS_channel_TM-2"/>
</dbReference>
<dbReference type="HOGENOM" id="CLU_037945_1_1_7"/>
<feature type="transmembrane region" description="Helical" evidence="7">
    <location>
        <begin position="59"/>
        <end position="81"/>
    </location>
</feature>
<evidence type="ECO:0000256" key="7">
    <source>
        <dbReference type="SAM" id="Phobius"/>
    </source>
</evidence>